<feature type="non-terminal residue" evidence="2">
    <location>
        <position position="1"/>
    </location>
</feature>
<name>A0A086L8S7_TOXGO</name>
<evidence type="ECO:0000313" key="3">
    <source>
        <dbReference type="Proteomes" id="UP000028838"/>
    </source>
</evidence>
<comment type="caution">
    <text evidence="2">The sequence shown here is derived from an EMBL/GenBank/DDBJ whole genome shotgun (WGS) entry which is preliminary data.</text>
</comment>
<dbReference type="AlphaFoldDB" id="A0A086L8S7"/>
<sequence>SDEASAAEPQGEARVSPPVAAVSWSTSGSAPVSDSTGSASSERLLRAQLLEAAAARRGRSADFSQAQQADVSASDDL</sequence>
<organism evidence="2 3">
    <name type="scientific">Toxoplasma gondii FOU</name>
    <dbReference type="NCBI Taxonomy" id="943167"/>
    <lineage>
        <taxon>Eukaryota</taxon>
        <taxon>Sar</taxon>
        <taxon>Alveolata</taxon>
        <taxon>Apicomplexa</taxon>
        <taxon>Conoidasida</taxon>
        <taxon>Coccidia</taxon>
        <taxon>Eucoccidiorida</taxon>
        <taxon>Eimeriorina</taxon>
        <taxon>Sarcocystidae</taxon>
        <taxon>Toxoplasma</taxon>
    </lineage>
</organism>
<dbReference type="EMBL" id="AEYH02001005">
    <property type="protein sequence ID" value="KFG53045.1"/>
    <property type="molecule type" value="Genomic_DNA"/>
</dbReference>
<accession>A0A086L8S7</accession>
<proteinExistence type="predicted"/>
<evidence type="ECO:0000256" key="1">
    <source>
        <dbReference type="SAM" id="MobiDB-lite"/>
    </source>
</evidence>
<dbReference type="Proteomes" id="UP000028838">
    <property type="component" value="Unassembled WGS sequence"/>
</dbReference>
<feature type="region of interest" description="Disordered" evidence="1">
    <location>
        <begin position="57"/>
        <end position="77"/>
    </location>
</feature>
<gene>
    <name evidence="2" type="ORF">TGFOU_403960</name>
</gene>
<feature type="region of interest" description="Disordered" evidence="1">
    <location>
        <begin position="1"/>
        <end position="41"/>
    </location>
</feature>
<feature type="compositionally biased region" description="Polar residues" evidence="1">
    <location>
        <begin position="62"/>
        <end position="71"/>
    </location>
</feature>
<evidence type="ECO:0000313" key="2">
    <source>
        <dbReference type="EMBL" id="KFG53045.1"/>
    </source>
</evidence>
<reference evidence="2 3" key="1">
    <citation type="submission" date="2014-07" db="EMBL/GenBank/DDBJ databases">
        <authorList>
            <person name="Sibley D."/>
            <person name="Venepally P."/>
            <person name="Karamycheva S."/>
            <person name="Hadjithomas M."/>
            <person name="Khan A."/>
            <person name="Brunk B."/>
            <person name="Roos D."/>
            <person name="Caler E."/>
            <person name="Lorenzi H."/>
        </authorList>
    </citation>
    <scope>NUCLEOTIDE SEQUENCE [LARGE SCALE GENOMIC DNA]</scope>
    <source>
        <strain evidence="2 3">FOU</strain>
    </source>
</reference>
<protein>
    <submittedName>
        <fullName evidence="2">Sel1 repeat protein</fullName>
    </submittedName>
</protein>
<dbReference type="VEuPathDB" id="ToxoDB:TGFOU_403960"/>
<feature type="compositionally biased region" description="Polar residues" evidence="1">
    <location>
        <begin position="23"/>
        <end position="37"/>
    </location>
</feature>